<keyword evidence="2" id="KW-0732">Signal</keyword>
<reference evidence="4 5" key="1">
    <citation type="submission" date="2023-04" db="EMBL/GenBank/DDBJ databases">
        <title>Luteimonas sp. M1R5S18.</title>
        <authorList>
            <person name="Sun J.-Q."/>
        </authorList>
    </citation>
    <scope>NUCLEOTIDE SEQUENCE [LARGE SCALE GENOMIC DNA]</scope>
    <source>
        <strain evidence="4 5">M1R5S18</strain>
    </source>
</reference>
<dbReference type="PROSITE" id="PS51257">
    <property type="entry name" value="PROKAR_LIPOPROTEIN"/>
    <property type="match status" value="1"/>
</dbReference>
<keyword evidence="5" id="KW-1185">Reference proteome</keyword>
<feature type="domain" description="Superoxide dismutase copper/zinc binding" evidence="3">
    <location>
        <begin position="72"/>
        <end position="191"/>
    </location>
</feature>
<dbReference type="EMBL" id="JARXRN010000028">
    <property type="protein sequence ID" value="MDH5831411.1"/>
    <property type="molecule type" value="Genomic_DNA"/>
</dbReference>
<sequence length="195" mass="19115">MSDPATRASHRPPTIALALAAALLLSACASAPRTVDAPAPAQAAASPPEIARTGTVSRAVANLASASGSLVSGRMLVTALPDGVRVRGQVGGLVRNGAHGLQVHERGDCSAVDARSAGRYYDPLAGTRQDGAVGEAPGRIVAGPDGVATVDMTVRGAVLGGGADNDILGRSLLVLGATPGAISARVACGVITAGE</sequence>
<comment type="caution">
    <text evidence="4">The sequence shown here is derived from an EMBL/GenBank/DDBJ whole genome shotgun (WGS) entry which is preliminary data.</text>
</comment>
<dbReference type="InterPro" id="IPR001424">
    <property type="entry name" value="SOD_Cu_Zn_dom"/>
</dbReference>
<dbReference type="SUPFAM" id="SSF49329">
    <property type="entry name" value="Cu,Zn superoxide dismutase-like"/>
    <property type="match status" value="1"/>
</dbReference>
<dbReference type="RefSeq" id="WP_280602384.1">
    <property type="nucleotide sequence ID" value="NZ_JARXRN010000028.1"/>
</dbReference>
<dbReference type="Proteomes" id="UP001156831">
    <property type="component" value="Unassembled WGS sequence"/>
</dbReference>
<evidence type="ECO:0000313" key="4">
    <source>
        <dbReference type="EMBL" id="MDH5831411.1"/>
    </source>
</evidence>
<evidence type="ECO:0000256" key="1">
    <source>
        <dbReference type="ARBA" id="ARBA00010457"/>
    </source>
</evidence>
<feature type="signal peptide" evidence="2">
    <location>
        <begin position="1"/>
        <end position="31"/>
    </location>
</feature>
<feature type="chain" id="PRO_5045054264" evidence="2">
    <location>
        <begin position="32"/>
        <end position="195"/>
    </location>
</feature>
<dbReference type="InterPro" id="IPR024134">
    <property type="entry name" value="SOD_Cu/Zn_/chaperone"/>
</dbReference>
<comment type="similarity">
    <text evidence="1">Belongs to the Cu-Zn superoxide dismutase family.</text>
</comment>
<gene>
    <name evidence="4" type="ORF">QFW80_12895</name>
</gene>
<dbReference type="InterPro" id="IPR036423">
    <property type="entry name" value="SOD-like_Cu/Zn_dom_sf"/>
</dbReference>
<evidence type="ECO:0000259" key="3">
    <source>
        <dbReference type="Pfam" id="PF00080"/>
    </source>
</evidence>
<organism evidence="4 5">
    <name type="scientific">Luteimonas rhizosphaericola</name>
    <dbReference type="NCBI Taxonomy" id="3042024"/>
    <lineage>
        <taxon>Bacteria</taxon>
        <taxon>Pseudomonadati</taxon>
        <taxon>Pseudomonadota</taxon>
        <taxon>Gammaproteobacteria</taxon>
        <taxon>Lysobacterales</taxon>
        <taxon>Lysobacteraceae</taxon>
        <taxon>Luteimonas</taxon>
    </lineage>
</organism>
<protein>
    <submittedName>
        <fullName evidence="4">Superoxide dismutase family protein</fullName>
    </submittedName>
</protein>
<name>A0ABT6JN52_9GAMM</name>
<accession>A0ABT6JN52</accession>
<evidence type="ECO:0000256" key="2">
    <source>
        <dbReference type="SAM" id="SignalP"/>
    </source>
</evidence>
<proteinExistence type="inferred from homology"/>
<dbReference type="PANTHER" id="PTHR10003">
    <property type="entry name" value="SUPEROXIDE DISMUTASE CU-ZN -RELATED"/>
    <property type="match status" value="1"/>
</dbReference>
<evidence type="ECO:0000313" key="5">
    <source>
        <dbReference type="Proteomes" id="UP001156831"/>
    </source>
</evidence>
<dbReference type="Gene3D" id="2.60.40.200">
    <property type="entry name" value="Superoxide dismutase, copper/zinc binding domain"/>
    <property type="match status" value="1"/>
</dbReference>
<dbReference type="Pfam" id="PF00080">
    <property type="entry name" value="Sod_Cu"/>
    <property type="match status" value="1"/>
</dbReference>